<dbReference type="InterPro" id="IPR011047">
    <property type="entry name" value="Quinoprotein_ADH-like_sf"/>
</dbReference>
<reference evidence="2 3" key="1">
    <citation type="submission" date="2020-02" db="EMBL/GenBank/DDBJ databases">
        <authorList>
            <person name="Chen W.-M."/>
        </authorList>
    </citation>
    <scope>NUCLEOTIDE SEQUENCE [LARGE SCALE GENOMIC DNA]</scope>
    <source>
        <strain evidence="2 3">KMS-5</strain>
    </source>
</reference>
<dbReference type="PANTHER" id="PTHR34512:SF30">
    <property type="entry name" value="OUTER MEMBRANE PROTEIN ASSEMBLY FACTOR BAMB"/>
    <property type="match status" value="1"/>
</dbReference>
<keyword evidence="3" id="KW-1185">Reference proteome</keyword>
<protein>
    <submittedName>
        <fullName evidence="2">PQQ-binding-like beta-propeller repeat protein</fullName>
    </submittedName>
</protein>
<evidence type="ECO:0000313" key="3">
    <source>
        <dbReference type="Proteomes" id="UP000477782"/>
    </source>
</evidence>
<dbReference type="PROSITE" id="PS51257">
    <property type="entry name" value="PROKAR_LIPOPROTEIN"/>
    <property type="match status" value="1"/>
</dbReference>
<dbReference type="SUPFAM" id="SSF50998">
    <property type="entry name" value="Quinoprotein alcohol dehydrogenase-like"/>
    <property type="match status" value="1"/>
</dbReference>
<dbReference type="Pfam" id="PF13360">
    <property type="entry name" value="PQQ_2"/>
    <property type="match status" value="1"/>
</dbReference>
<dbReference type="SMART" id="SM00564">
    <property type="entry name" value="PQQ"/>
    <property type="match status" value="7"/>
</dbReference>
<evidence type="ECO:0000313" key="2">
    <source>
        <dbReference type="EMBL" id="NEY89266.1"/>
    </source>
</evidence>
<organism evidence="2 3">
    <name type="scientific">Tabrizicola oligotrophica</name>
    <dbReference type="NCBI Taxonomy" id="2710650"/>
    <lineage>
        <taxon>Bacteria</taxon>
        <taxon>Pseudomonadati</taxon>
        <taxon>Pseudomonadota</taxon>
        <taxon>Alphaproteobacteria</taxon>
        <taxon>Rhodobacterales</taxon>
        <taxon>Paracoccaceae</taxon>
        <taxon>Tabrizicola</taxon>
    </lineage>
</organism>
<dbReference type="InterPro" id="IPR015943">
    <property type="entry name" value="WD40/YVTN_repeat-like_dom_sf"/>
</dbReference>
<dbReference type="Proteomes" id="UP000477782">
    <property type="component" value="Unassembled WGS sequence"/>
</dbReference>
<proteinExistence type="predicted"/>
<dbReference type="AlphaFoldDB" id="A0A6M0QPK5"/>
<dbReference type="EMBL" id="JAAIVJ010000001">
    <property type="protein sequence ID" value="NEY89266.1"/>
    <property type="molecule type" value="Genomic_DNA"/>
</dbReference>
<dbReference type="InterPro" id="IPR018391">
    <property type="entry name" value="PQQ_b-propeller_rpt"/>
</dbReference>
<feature type="domain" description="Pyrrolo-quinoline quinone repeat" evidence="1">
    <location>
        <begin position="127"/>
        <end position="364"/>
    </location>
</feature>
<dbReference type="PANTHER" id="PTHR34512">
    <property type="entry name" value="CELL SURFACE PROTEIN"/>
    <property type="match status" value="1"/>
</dbReference>
<gene>
    <name evidence="2" type="ORF">G4Z14_03070</name>
</gene>
<comment type="caution">
    <text evidence="2">The sequence shown here is derived from an EMBL/GenBank/DDBJ whole genome shotgun (WGS) entry which is preliminary data.</text>
</comment>
<dbReference type="Gene3D" id="2.130.10.10">
    <property type="entry name" value="YVTN repeat-like/Quinoprotein amine dehydrogenase"/>
    <property type="match status" value="1"/>
</dbReference>
<sequence length="447" mass="45181">MRPVLGVSLLALSLAACEKEVILEGERFDVRTPLAASLPTEEQPDPQAEALLPQNESRPIALPGAVANAEWTHRGGSAQHSGPHAALSAAPQRLWSAAIGTGNSRRNRLTAAPVVAGGRVFAMDAHAQVTALSTAGKALWTADLRAEFDRNASEVSGGGLAAQGGQVFVTTAYGELAALDAATGAVQWRQRFDAPVIGAPTVEGNTVYATARDGSALAVDAANGKMRWNASGTRAASGMVGTGSPAAGNGMAVFPFAAGEIAAINTEDGTRTWGAAIAGQRLGRAFASGMGDLTGDPVLSGGVVYVGSAAGRTAAFDATTGQRLWTATEGAANPPLVVGGSVFVVNDEAKLVRLDAGTGAVIWAVQMPYFKAEKPKKFKEITAHYGPVLAGGRVAVVSSDGGIRLFNPADGALVGTGEIPGGAAAPAALAGGMLFVVGGNGQLHAFR</sequence>
<name>A0A6M0QPK5_9RHOB</name>
<dbReference type="InterPro" id="IPR002372">
    <property type="entry name" value="PQQ_rpt_dom"/>
</dbReference>
<accession>A0A6M0QPK5</accession>
<evidence type="ECO:0000259" key="1">
    <source>
        <dbReference type="Pfam" id="PF13360"/>
    </source>
</evidence>